<gene>
    <name evidence="2" type="ORF">M6B38_304450</name>
</gene>
<accession>A0AAX6HLN6</accession>
<comment type="caution">
    <text evidence="2">The sequence shown here is derived from an EMBL/GenBank/DDBJ whole genome shotgun (WGS) entry which is preliminary data.</text>
</comment>
<feature type="region of interest" description="Disordered" evidence="1">
    <location>
        <begin position="54"/>
        <end position="79"/>
    </location>
</feature>
<protein>
    <submittedName>
        <fullName evidence="2">Uncharacterized protein</fullName>
    </submittedName>
</protein>
<reference evidence="2" key="2">
    <citation type="submission" date="2023-04" db="EMBL/GenBank/DDBJ databases">
        <authorList>
            <person name="Bruccoleri R.E."/>
            <person name="Oakeley E.J."/>
            <person name="Faust A.-M."/>
            <person name="Dessus-Babus S."/>
            <person name="Altorfer M."/>
            <person name="Burckhardt D."/>
            <person name="Oertli M."/>
            <person name="Naumann U."/>
            <person name="Petersen F."/>
            <person name="Wong J."/>
        </authorList>
    </citation>
    <scope>NUCLEOTIDE SEQUENCE</scope>
    <source>
        <strain evidence="2">GSM-AAB239-AS_SAM_17_03QT</strain>
        <tissue evidence="2">Leaf</tissue>
    </source>
</reference>
<reference evidence="2" key="1">
    <citation type="journal article" date="2023" name="GigaByte">
        <title>Genome assembly of the bearded iris, Iris pallida Lam.</title>
        <authorList>
            <person name="Bruccoleri R.E."/>
            <person name="Oakeley E.J."/>
            <person name="Faust A.M.E."/>
            <person name="Altorfer M."/>
            <person name="Dessus-Babus S."/>
            <person name="Burckhardt D."/>
            <person name="Oertli M."/>
            <person name="Naumann U."/>
            <person name="Petersen F."/>
            <person name="Wong J."/>
        </authorList>
    </citation>
    <scope>NUCLEOTIDE SEQUENCE</scope>
    <source>
        <strain evidence="2">GSM-AAB239-AS_SAM_17_03QT</strain>
    </source>
</reference>
<proteinExistence type="predicted"/>
<sequence length="138" mass="15138">MTRSLPPCQFSHLAEIRPLLLDRRCSERRPPPPAGCGPCASFRPRRAQRYLRAPRPALRAMPWPEPPSPPSGSGLTAKPASSSAAARWIVASLRCCGRVLAAVRAEQLPLRQTLEESPFPLRFCLAAITLSIGKTWVC</sequence>
<name>A0AAX6HLN6_IRIPA</name>
<dbReference type="EMBL" id="JANAVB010008199">
    <property type="protein sequence ID" value="KAJ6841880.1"/>
    <property type="molecule type" value="Genomic_DNA"/>
</dbReference>
<evidence type="ECO:0000313" key="2">
    <source>
        <dbReference type="EMBL" id="KAJ6841880.1"/>
    </source>
</evidence>
<evidence type="ECO:0000256" key="1">
    <source>
        <dbReference type="SAM" id="MobiDB-lite"/>
    </source>
</evidence>
<dbReference type="Proteomes" id="UP001140949">
    <property type="component" value="Unassembled WGS sequence"/>
</dbReference>
<evidence type="ECO:0000313" key="3">
    <source>
        <dbReference type="Proteomes" id="UP001140949"/>
    </source>
</evidence>
<keyword evidence="3" id="KW-1185">Reference proteome</keyword>
<dbReference type="AlphaFoldDB" id="A0AAX6HLN6"/>
<organism evidence="2 3">
    <name type="scientific">Iris pallida</name>
    <name type="common">Sweet iris</name>
    <dbReference type="NCBI Taxonomy" id="29817"/>
    <lineage>
        <taxon>Eukaryota</taxon>
        <taxon>Viridiplantae</taxon>
        <taxon>Streptophyta</taxon>
        <taxon>Embryophyta</taxon>
        <taxon>Tracheophyta</taxon>
        <taxon>Spermatophyta</taxon>
        <taxon>Magnoliopsida</taxon>
        <taxon>Liliopsida</taxon>
        <taxon>Asparagales</taxon>
        <taxon>Iridaceae</taxon>
        <taxon>Iridoideae</taxon>
        <taxon>Irideae</taxon>
        <taxon>Iris</taxon>
    </lineage>
</organism>